<dbReference type="GO" id="GO:0070824">
    <property type="term" value="C:SHREC complex"/>
    <property type="evidence" value="ECO:0007669"/>
    <property type="project" value="InterPro"/>
</dbReference>
<feature type="compositionally biased region" description="Pro residues" evidence="1">
    <location>
        <begin position="179"/>
        <end position="191"/>
    </location>
</feature>
<dbReference type="GO" id="GO:0031934">
    <property type="term" value="C:mating-type region heterochromatin"/>
    <property type="evidence" value="ECO:0007669"/>
    <property type="project" value="TreeGrafter"/>
</dbReference>
<sequence>MTEMKEFDVIRVARSDGSDTGPGYWPVTAPPATTTLTKKTAKDAALAEKAPRSKPQMVRLAEDDPRFVEWRVKLGILLKQELCPNPDEGSSWYVQFPRGYWLYEKSKHLWVSGYPIKAKLFKSPQEFAVHLIWLLSTSMDYKDCCCAHCNAGNIAKGAAATEETLIITHEAPKPEKPPPKVTPVPLPPIPGQPLLKQASAGARSASSQSTPVVTAQNSPAPAGPVPLPNVQPQPRPQSVPPIQPPIQPSPQPVPQAQAQPPPQLQPQSQAPPQLQPSPQPQPQPQPQIQPQPQPQLQPQLQPQTQVPPQSQVQIQPHQQQQTTPQPQAQPQPQPQVASWPLKSSLMFRAGELVWYQNGTTWRLGLIAASVNGNHEVMPIGHGLVQQMNVTKGDRDMRPFHAFTVPPIAIPDIKRKLFDEVPWEAMIRAPGNDGNKRELITLDASKMAAAKVDYSYSLWTQLSEDANAKTVTYYGCFFGAERIEIGDALRLRSLPAEFNVPAETGVLGLRFIFTTKDFPGSVFFRGHIYQPVSGDVDPPNVVSEDKLPVALRDESQWRNSTSPGLRWRWALVKENVVFKEQSIRGRFYPTHRLMPILNPEGFQQAVAEGKTDEQYAHLNNRMDGAGRYLGRKANRLDAVGASVPHTARFTLEPHVREEVVKDPGAQTEA</sequence>
<feature type="domain" description="Cryptic loci regulator 2 C-terminal" evidence="2">
    <location>
        <begin position="472"/>
        <end position="588"/>
    </location>
</feature>
<dbReference type="InterPro" id="IPR031915">
    <property type="entry name" value="Clr2_N"/>
</dbReference>
<feature type="compositionally biased region" description="Polar residues" evidence="1">
    <location>
        <begin position="210"/>
        <end position="219"/>
    </location>
</feature>
<dbReference type="EMBL" id="JAGMUV010000013">
    <property type="protein sequence ID" value="KAH7136467.1"/>
    <property type="molecule type" value="Genomic_DNA"/>
</dbReference>
<keyword evidence="5" id="KW-1185">Reference proteome</keyword>
<name>A0A9P9EG53_9HYPO</name>
<evidence type="ECO:0000259" key="2">
    <source>
        <dbReference type="Pfam" id="PF10383"/>
    </source>
</evidence>
<gene>
    <name evidence="4" type="ORF">EDB81DRAFT_80270</name>
</gene>
<dbReference type="Pfam" id="PF16761">
    <property type="entry name" value="Clr2_transil"/>
    <property type="match status" value="1"/>
</dbReference>
<reference evidence="4" key="1">
    <citation type="journal article" date="2021" name="Nat. Commun.">
        <title>Genetic determinants of endophytism in the Arabidopsis root mycobiome.</title>
        <authorList>
            <person name="Mesny F."/>
            <person name="Miyauchi S."/>
            <person name="Thiergart T."/>
            <person name="Pickel B."/>
            <person name="Atanasova L."/>
            <person name="Karlsson M."/>
            <person name="Huettel B."/>
            <person name="Barry K.W."/>
            <person name="Haridas S."/>
            <person name="Chen C."/>
            <person name="Bauer D."/>
            <person name="Andreopoulos W."/>
            <person name="Pangilinan J."/>
            <person name="LaButti K."/>
            <person name="Riley R."/>
            <person name="Lipzen A."/>
            <person name="Clum A."/>
            <person name="Drula E."/>
            <person name="Henrissat B."/>
            <person name="Kohler A."/>
            <person name="Grigoriev I.V."/>
            <person name="Martin F.M."/>
            <person name="Hacquard S."/>
        </authorList>
    </citation>
    <scope>NUCLEOTIDE SEQUENCE</scope>
    <source>
        <strain evidence="4">MPI-CAGE-AT-0147</strain>
    </source>
</reference>
<feature type="compositionally biased region" description="Pro residues" evidence="1">
    <location>
        <begin position="221"/>
        <end position="264"/>
    </location>
</feature>
<feature type="domain" description="Cryptic loci regulator 2 N-terminal" evidence="3">
    <location>
        <begin position="95"/>
        <end position="149"/>
    </location>
</feature>
<feature type="compositionally biased region" description="Low complexity" evidence="1">
    <location>
        <begin position="192"/>
        <end position="209"/>
    </location>
</feature>
<evidence type="ECO:0000313" key="4">
    <source>
        <dbReference type="EMBL" id="KAH7136467.1"/>
    </source>
</evidence>
<dbReference type="Proteomes" id="UP000738349">
    <property type="component" value="Unassembled WGS sequence"/>
</dbReference>
<proteinExistence type="predicted"/>
<dbReference type="AlphaFoldDB" id="A0A9P9EG53"/>
<evidence type="ECO:0000313" key="5">
    <source>
        <dbReference type="Proteomes" id="UP000738349"/>
    </source>
</evidence>
<dbReference type="Pfam" id="PF10383">
    <property type="entry name" value="Clr2"/>
    <property type="match status" value="1"/>
</dbReference>
<evidence type="ECO:0000259" key="3">
    <source>
        <dbReference type="Pfam" id="PF16761"/>
    </source>
</evidence>
<feature type="region of interest" description="Disordered" evidence="1">
    <location>
        <begin position="170"/>
        <end position="336"/>
    </location>
</feature>
<organism evidence="4 5">
    <name type="scientific">Dactylonectria macrodidyma</name>
    <dbReference type="NCBI Taxonomy" id="307937"/>
    <lineage>
        <taxon>Eukaryota</taxon>
        <taxon>Fungi</taxon>
        <taxon>Dikarya</taxon>
        <taxon>Ascomycota</taxon>
        <taxon>Pezizomycotina</taxon>
        <taxon>Sordariomycetes</taxon>
        <taxon>Hypocreomycetidae</taxon>
        <taxon>Hypocreales</taxon>
        <taxon>Nectriaceae</taxon>
        <taxon>Dactylonectria</taxon>
    </lineage>
</organism>
<feature type="compositionally biased region" description="Low complexity" evidence="1">
    <location>
        <begin position="296"/>
        <end position="326"/>
    </location>
</feature>
<feature type="compositionally biased region" description="Pro residues" evidence="1">
    <location>
        <begin position="273"/>
        <end position="295"/>
    </location>
</feature>
<accession>A0A9P9EG53</accession>
<dbReference type="OrthoDB" id="2421327at2759"/>
<dbReference type="GO" id="GO:0033553">
    <property type="term" value="C:rDNA heterochromatin"/>
    <property type="evidence" value="ECO:0007669"/>
    <property type="project" value="TreeGrafter"/>
</dbReference>
<comment type="caution">
    <text evidence="4">The sequence shown here is derived from an EMBL/GenBank/DDBJ whole genome shotgun (WGS) entry which is preliminary data.</text>
</comment>
<evidence type="ECO:0008006" key="6">
    <source>
        <dbReference type="Google" id="ProtNLM"/>
    </source>
</evidence>
<dbReference type="PANTHER" id="PTHR38046">
    <property type="entry name" value="CRYPTIC LOCI REGULATOR 2"/>
    <property type="match status" value="1"/>
</dbReference>
<protein>
    <recommendedName>
        <fullName evidence="6">Cryptic loci regulator 2 N-terminal domain-containing protein</fullName>
    </recommendedName>
</protein>
<evidence type="ECO:0000256" key="1">
    <source>
        <dbReference type="SAM" id="MobiDB-lite"/>
    </source>
</evidence>
<dbReference type="InterPro" id="IPR018839">
    <property type="entry name" value="Tscrpt-silencing_Clr2_C"/>
</dbReference>
<dbReference type="PANTHER" id="PTHR38046:SF1">
    <property type="entry name" value="CRYPTIC LOCI REGULATOR 2"/>
    <property type="match status" value="1"/>
</dbReference>
<dbReference type="InterPro" id="IPR038986">
    <property type="entry name" value="Clr2"/>
</dbReference>
<dbReference type="GO" id="GO:0030466">
    <property type="term" value="P:silent mating-type cassette heterochromatin formation"/>
    <property type="evidence" value="ECO:0007669"/>
    <property type="project" value="TreeGrafter"/>
</dbReference>